<reference evidence="10 11" key="1">
    <citation type="journal article" date="2018" name="IMA Fungus">
        <title>IMA Genome-F 9: Draft genome sequence of Annulohypoxylon stygium, Aspergillus mulundensis, Berkeleyomyces basicola (syn. Thielaviopsis basicola), Ceratocystis smalleyi, two Cercospora beticola strains, Coleophoma cylindrospora, Fusarium fracticaudum, Phialophora cf. hyalina, and Morchella septimelata.</title>
        <authorList>
            <person name="Wingfield B.D."/>
            <person name="Bills G.F."/>
            <person name="Dong Y."/>
            <person name="Huang W."/>
            <person name="Nel W.J."/>
            <person name="Swalarsk-Parry B.S."/>
            <person name="Vaghefi N."/>
            <person name="Wilken P.M."/>
            <person name="An Z."/>
            <person name="de Beer Z.W."/>
            <person name="De Vos L."/>
            <person name="Chen L."/>
            <person name="Duong T.A."/>
            <person name="Gao Y."/>
            <person name="Hammerbacher A."/>
            <person name="Kikkert J.R."/>
            <person name="Li Y."/>
            <person name="Li H."/>
            <person name="Li K."/>
            <person name="Li Q."/>
            <person name="Liu X."/>
            <person name="Ma X."/>
            <person name="Naidoo K."/>
            <person name="Pethybridge S.J."/>
            <person name="Sun J."/>
            <person name="Steenkamp E.T."/>
            <person name="van der Nest M.A."/>
            <person name="van Wyk S."/>
            <person name="Wingfield M.J."/>
            <person name="Xiong C."/>
            <person name="Yue Q."/>
            <person name="Zhang X."/>
        </authorList>
    </citation>
    <scope>NUCLEOTIDE SEQUENCE [LARGE SCALE GENOMIC DNA]</scope>
    <source>
        <strain evidence="10 11">BP 5553</strain>
    </source>
</reference>
<dbReference type="CDD" id="cd07570">
    <property type="entry name" value="GAT_Gln-NAD-synth"/>
    <property type="match status" value="1"/>
</dbReference>
<gene>
    <name evidence="10" type="ORF">BP5553_08582</name>
</gene>
<evidence type="ECO:0000256" key="6">
    <source>
        <dbReference type="ARBA" id="ARBA00023027"/>
    </source>
</evidence>
<evidence type="ECO:0000256" key="8">
    <source>
        <dbReference type="PIRNR" id="PIRNR006630"/>
    </source>
</evidence>
<comment type="catalytic activity">
    <reaction evidence="7 8">
        <text>deamido-NAD(+) + L-glutamine + ATP + H2O = L-glutamate + AMP + diphosphate + NAD(+) + H(+)</text>
        <dbReference type="Rhea" id="RHEA:24384"/>
        <dbReference type="ChEBI" id="CHEBI:15377"/>
        <dbReference type="ChEBI" id="CHEBI:15378"/>
        <dbReference type="ChEBI" id="CHEBI:29985"/>
        <dbReference type="ChEBI" id="CHEBI:30616"/>
        <dbReference type="ChEBI" id="CHEBI:33019"/>
        <dbReference type="ChEBI" id="CHEBI:57540"/>
        <dbReference type="ChEBI" id="CHEBI:58359"/>
        <dbReference type="ChEBI" id="CHEBI:58437"/>
        <dbReference type="ChEBI" id="CHEBI:456215"/>
        <dbReference type="EC" id="6.3.5.1"/>
    </reaction>
</comment>
<dbReference type="InterPro" id="IPR003010">
    <property type="entry name" value="C-N_Hydrolase"/>
</dbReference>
<evidence type="ECO:0000313" key="11">
    <source>
        <dbReference type="Proteomes" id="UP000254866"/>
    </source>
</evidence>
<dbReference type="InterPro" id="IPR014445">
    <property type="entry name" value="Gln-dep_NAD_synthase"/>
</dbReference>
<dbReference type="InterPro" id="IPR003694">
    <property type="entry name" value="NAD_synthase"/>
</dbReference>
<dbReference type="PANTHER" id="PTHR23090:SF9">
    <property type="entry name" value="GLUTAMINE-DEPENDENT NAD(+) SYNTHETASE"/>
    <property type="match status" value="1"/>
</dbReference>
<dbReference type="Proteomes" id="UP000254866">
    <property type="component" value="Unassembled WGS sequence"/>
</dbReference>
<evidence type="ECO:0000256" key="5">
    <source>
        <dbReference type="ARBA" id="ARBA00022840"/>
    </source>
</evidence>
<dbReference type="GO" id="GO:0009435">
    <property type="term" value="P:NAD+ biosynthetic process"/>
    <property type="evidence" value="ECO:0007669"/>
    <property type="project" value="UniProtKB-UniRule"/>
</dbReference>
<protein>
    <recommendedName>
        <fullName evidence="8">Glutamine-dependent NAD(+) synthetase</fullName>
        <ecNumber evidence="8">6.3.5.1</ecNumber>
    </recommendedName>
    <alternativeName>
        <fullName evidence="8">NAD(+) synthase [glutamine-hydrolyzing]</fullName>
    </alternativeName>
</protein>
<dbReference type="GeneID" id="43601431"/>
<dbReference type="Pfam" id="PF00795">
    <property type="entry name" value="CN_hydrolase"/>
    <property type="match status" value="1"/>
</dbReference>
<keyword evidence="5 8" id="KW-0067">ATP-binding</keyword>
<evidence type="ECO:0000313" key="10">
    <source>
        <dbReference type="EMBL" id="RDL33143.1"/>
    </source>
</evidence>
<dbReference type="EMBL" id="NPIC01000009">
    <property type="protein sequence ID" value="RDL33143.1"/>
    <property type="molecule type" value="Genomic_DNA"/>
</dbReference>
<dbReference type="InterPro" id="IPR036526">
    <property type="entry name" value="C-N_Hydrolase_sf"/>
</dbReference>
<dbReference type="SUPFAM" id="SSF52402">
    <property type="entry name" value="Adenine nucleotide alpha hydrolases-like"/>
    <property type="match status" value="1"/>
</dbReference>
<comment type="similarity">
    <text evidence="2 8">In the C-terminal section; belongs to the NAD synthetase family.</text>
</comment>
<comment type="pathway">
    <text evidence="1 8">Cofactor biosynthesis; NAD(+) biosynthesis; NAD(+) from deamido-NAD(+) (L-Gln route): step 1/1.</text>
</comment>
<evidence type="ECO:0000259" key="9">
    <source>
        <dbReference type="PROSITE" id="PS50263"/>
    </source>
</evidence>
<dbReference type="GO" id="GO:0005737">
    <property type="term" value="C:cytoplasm"/>
    <property type="evidence" value="ECO:0007669"/>
    <property type="project" value="InterPro"/>
</dbReference>
<dbReference type="InterPro" id="IPR014729">
    <property type="entry name" value="Rossmann-like_a/b/a_fold"/>
</dbReference>
<dbReference type="FunFam" id="3.60.110.10:FF:000003">
    <property type="entry name" value="Glutamine-dependent NAD(+) synthetase"/>
    <property type="match status" value="1"/>
</dbReference>
<sequence>MHLITVSTCALNQWSLDFTGNRSRIITSIVQAKAAGASLRTGPELEIPGYGCADHFLEGDTELFSWESLAEIMKDDRTSDILWDVGLPIAHRNVRYNCRVHVYNKKILLIRPKLSLANDGNYREMRWFTPWTTRKVEEYFLPRSIAKITGQIKVPFGDAVISTNDTCIGAETCEELFTPRGPHIEMGLDGVEIFLNGSASHHELRKLNTRIELIREATLKSGGIYLYANQQGADGDRLYYDGSATIFVNGAIVAQSSQFSLNEVEVVTATVDLEEVRSFRSSKARAMQARETVGYQRFPAGMSLSSDIDEFDPTLAPSKEIKVRYHLPEEEIALGPACYLWDYLRRSKQAGYFIPLSGGIDSCATSVIVYSMCRLVHEAIEKGENPLVLADLRRIAGEEEDSTWSPSSPQEIAGRIFHTAFMGMEKNSSVDTRKRARDLSAAIGGYHLNFDIDTVVSAVTNLFSAVTKFTPRYKMHGGTNVSNLALQNIQARLRMVMSYMFAQLLPTVRGRTKPGSLLVLGSANVDESLRGYFTKYDCSSADINPIGAISKTDLKKFITWAGKTFDMPLLETFVTATPTAELEPIGGADGYIQSDEADMGMSYNELSVYGRLRKVDKLGVYSMWSKLVHEWGNLLSPQEIYEKVRWFHWCYAINRHKMTTITPSYHAEQYSPDDNRYDLRPFLYPPFEYAYTKIEKTLKAMGAAATKKPEVKGQKED</sequence>
<dbReference type="PANTHER" id="PTHR23090">
    <property type="entry name" value="NH 3 /GLUTAMINE-DEPENDENT NAD + SYNTHETASE"/>
    <property type="match status" value="1"/>
</dbReference>
<evidence type="ECO:0000256" key="3">
    <source>
        <dbReference type="ARBA" id="ARBA00022598"/>
    </source>
</evidence>
<evidence type="ECO:0000256" key="7">
    <source>
        <dbReference type="ARBA" id="ARBA00052340"/>
    </source>
</evidence>
<keyword evidence="6 8" id="KW-0520">NAD</keyword>
<dbReference type="GO" id="GO:0003952">
    <property type="term" value="F:NAD+ synthase (glutamine-hydrolyzing) activity"/>
    <property type="evidence" value="ECO:0007669"/>
    <property type="project" value="UniProtKB-UniRule"/>
</dbReference>
<evidence type="ECO:0000256" key="2">
    <source>
        <dbReference type="ARBA" id="ARBA00007145"/>
    </source>
</evidence>
<comment type="caution">
    <text evidence="10">The sequence shown here is derived from an EMBL/GenBank/DDBJ whole genome shotgun (WGS) entry which is preliminary data.</text>
</comment>
<accession>A0A370TEN3</accession>
<dbReference type="GO" id="GO:0004359">
    <property type="term" value="F:glutaminase activity"/>
    <property type="evidence" value="ECO:0007669"/>
    <property type="project" value="InterPro"/>
</dbReference>
<dbReference type="Gene3D" id="3.60.110.10">
    <property type="entry name" value="Carbon-nitrogen hydrolase"/>
    <property type="match status" value="1"/>
</dbReference>
<dbReference type="SUPFAM" id="SSF56317">
    <property type="entry name" value="Carbon-nitrogen hydrolase"/>
    <property type="match status" value="1"/>
</dbReference>
<evidence type="ECO:0000256" key="4">
    <source>
        <dbReference type="ARBA" id="ARBA00022741"/>
    </source>
</evidence>
<feature type="domain" description="CN hydrolase" evidence="9">
    <location>
        <begin position="4"/>
        <end position="273"/>
    </location>
</feature>
<dbReference type="AlphaFoldDB" id="A0A370TEN3"/>
<dbReference type="FunFam" id="3.40.50.620:FF:000036">
    <property type="entry name" value="Glutamine-dependent NAD(+) synthetase"/>
    <property type="match status" value="1"/>
</dbReference>
<keyword evidence="4 8" id="KW-0547">Nucleotide-binding</keyword>
<dbReference type="UniPathway" id="UPA00253">
    <property type="reaction ID" value="UER00334"/>
</dbReference>
<dbReference type="HAMAP" id="MF_02090">
    <property type="entry name" value="NadE_glutamine_dep"/>
    <property type="match status" value="1"/>
</dbReference>
<dbReference type="InterPro" id="IPR022310">
    <property type="entry name" value="NAD/GMP_synthase"/>
</dbReference>
<dbReference type="Gene3D" id="3.40.50.620">
    <property type="entry name" value="HUPs"/>
    <property type="match status" value="1"/>
</dbReference>
<dbReference type="EC" id="6.3.5.1" evidence="8"/>
<name>A0A370TEN3_9HELO</name>
<keyword evidence="11" id="KW-1185">Reference proteome</keyword>
<dbReference type="RefSeq" id="XP_031866636.1">
    <property type="nucleotide sequence ID" value="XM_032017205.1"/>
</dbReference>
<dbReference type="PROSITE" id="PS50263">
    <property type="entry name" value="CN_HYDROLASE"/>
    <property type="match status" value="1"/>
</dbReference>
<dbReference type="PIRSF" id="PIRSF006630">
    <property type="entry name" value="NADS_GAT"/>
    <property type="match status" value="1"/>
</dbReference>
<proteinExistence type="inferred from homology"/>
<evidence type="ECO:0000256" key="1">
    <source>
        <dbReference type="ARBA" id="ARBA00005188"/>
    </source>
</evidence>
<dbReference type="NCBIfam" id="TIGR00552">
    <property type="entry name" value="nadE"/>
    <property type="match status" value="1"/>
</dbReference>
<dbReference type="STRING" id="2656787.A0A370TEN3"/>
<dbReference type="CDD" id="cd00553">
    <property type="entry name" value="NAD_synthase"/>
    <property type="match status" value="1"/>
</dbReference>
<organism evidence="10 11">
    <name type="scientific">Venustampulla echinocandica</name>
    <dbReference type="NCBI Taxonomy" id="2656787"/>
    <lineage>
        <taxon>Eukaryota</taxon>
        <taxon>Fungi</taxon>
        <taxon>Dikarya</taxon>
        <taxon>Ascomycota</taxon>
        <taxon>Pezizomycotina</taxon>
        <taxon>Leotiomycetes</taxon>
        <taxon>Helotiales</taxon>
        <taxon>Pleuroascaceae</taxon>
        <taxon>Venustampulla</taxon>
    </lineage>
</organism>
<dbReference type="OrthoDB" id="2020662at2759"/>
<dbReference type="Pfam" id="PF02540">
    <property type="entry name" value="NAD_synthase"/>
    <property type="match status" value="1"/>
</dbReference>
<keyword evidence="3 8" id="KW-0436">Ligase</keyword>
<dbReference type="GO" id="GO:0005524">
    <property type="term" value="F:ATP binding"/>
    <property type="evidence" value="ECO:0007669"/>
    <property type="project" value="UniProtKB-UniRule"/>
</dbReference>